<evidence type="ECO:0000256" key="1">
    <source>
        <dbReference type="SAM" id="MobiDB-lite"/>
    </source>
</evidence>
<proteinExistence type="predicted"/>
<dbReference type="OMA" id="GCSTKHT"/>
<reference evidence="2 3" key="1">
    <citation type="submission" date="2012-04" db="EMBL/GenBank/DDBJ databases">
        <title>The Genome Sequence of Saprolegnia declina VS20.</title>
        <authorList>
            <consortium name="The Broad Institute Genome Sequencing Platform"/>
            <person name="Russ C."/>
            <person name="Nusbaum C."/>
            <person name="Tyler B."/>
            <person name="van West P."/>
            <person name="Dieguez-Uribeondo J."/>
            <person name="de Bruijn I."/>
            <person name="Tripathy S."/>
            <person name="Jiang R."/>
            <person name="Young S.K."/>
            <person name="Zeng Q."/>
            <person name="Gargeya S."/>
            <person name="Fitzgerald M."/>
            <person name="Haas B."/>
            <person name="Abouelleil A."/>
            <person name="Alvarado L."/>
            <person name="Arachchi H.M."/>
            <person name="Berlin A."/>
            <person name="Chapman S.B."/>
            <person name="Goldberg J."/>
            <person name="Griggs A."/>
            <person name="Gujja S."/>
            <person name="Hansen M."/>
            <person name="Howarth C."/>
            <person name="Imamovic A."/>
            <person name="Larimer J."/>
            <person name="McCowen C."/>
            <person name="Montmayeur A."/>
            <person name="Murphy C."/>
            <person name="Neiman D."/>
            <person name="Pearson M."/>
            <person name="Priest M."/>
            <person name="Roberts A."/>
            <person name="Saif S."/>
            <person name="Shea T."/>
            <person name="Sisk P."/>
            <person name="Sykes S."/>
            <person name="Wortman J."/>
            <person name="Nusbaum C."/>
            <person name="Birren B."/>
        </authorList>
    </citation>
    <scope>NUCLEOTIDE SEQUENCE [LARGE SCALE GENOMIC DNA]</scope>
    <source>
        <strain evidence="2 3">VS20</strain>
    </source>
</reference>
<dbReference type="InParanoid" id="T0SIK7"/>
<evidence type="ECO:0000313" key="2">
    <source>
        <dbReference type="EMBL" id="EQC42772.1"/>
    </source>
</evidence>
<dbReference type="RefSeq" id="XP_008604195.1">
    <property type="nucleotide sequence ID" value="XM_008605973.1"/>
</dbReference>
<dbReference type="GeneID" id="19941221"/>
<dbReference type="VEuPathDB" id="FungiDB:SDRG_00494"/>
<feature type="compositionally biased region" description="Basic and acidic residues" evidence="1">
    <location>
        <begin position="49"/>
        <end position="62"/>
    </location>
</feature>
<dbReference type="EMBL" id="JH767132">
    <property type="protein sequence ID" value="EQC42772.1"/>
    <property type="molecule type" value="Genomic_DNA"/>
</dbReference>
<gene>
    <name evidence="2" type="ORF">SDRG_00494</name>
</gene>
<sequence>MRLQSPENAPHDLVYLNDTFVAHQLLDSAKRTHLSFDMDSDDDEDDDVEGRTTTDNQDHKLDGCSTKHTGEVPRVVHHRKRRRIKHNGAHAILFPLRTSTFGTKLCTTKTTATTKQQGPVEPLVRDAATQMESIGEAASLLLRQEENIAPSRLQAALSWAVTTLRCSTMTHRVSIAAVVATPFLLRCIKVSLNSKAFTRR</sequence>
<dbReference type="Proteomes" id="UP000030762">
    <property type="component" value="Unassembled WGS sequence"/>
</dbReference>
<dbReference type="OrthoDB" id="10383441at2759"/>
<protein>
    <submittedName>
        <fullName evidence="2">Uncharacterized protein</fullName>
    </submittedName>
</protein>
<keyword evidence="3" id="KW-1185">Reference proteome</keyword>
<accession>T0SIK7</accession>
<feature type="region of interest" description="Disordered" evidence="1">
    <location>
        <begin position="35"/>
        <end position="68"/>
    </location>
</feature>
<feature type="compositionally biased region" description="Acidic residues" evidence="1">
    <location>
        <begin position="38"/>
        <end position="48"/>
    </location>
</feature>
<dbReference type="AlphaFoldDB" id="T0SIK7"/>
<organism evidence="2 3">
    <name type="scientific">Saprolegnia diclina (strain VS20)</name>
    <dbReference type="NCBI Taxonomy" id="1156394"/>
    <lineage>
        <taxon>Eukaryota</taxon>
        <taxon>Sar</taxon>
        <taxon>Stramenopiles</taxon>
        <taxon>Oomycota</taxon>
        <taxon>Saprolegniomycetes</taxon>
        <taxon>Saprolegniales</taxon>
        <taxon>Saprolegniaceae</taxon>
        <taxon>Saprolegnia</taxon>
    </lineage>
</organism>
<evidence type="ECO:0000313" key="3">
    <source>
        <dbReference type="Proteomes" id="UP000030762"/>
    </source>
</evidence>
<name>T0SIK7_SAPDV</name>